<protein>
    <submittedName>
        <fullName evidence="9">Tannase/feruloyl esterase family alpha/beta hydrolase</fullName>
    </submittedName>
</protein>
<organism evidence="9 10">
    <name type="scientific">Oryzicola mucosus</name>
    <dbReference type="NCBI Taxonomy" id="2767425"/>
    <lineage>
        <taxon>Bacteria</taxon>
        <taxon>Pseudomonadati</taxon>
        <taxon>Pseudomonadota</taxon>
        <taxon>Alphaproteobacteria</taxon>
        <taxon>Hyphomicrobiales</taxon>
        <taxon>Phyllobacteriaceae</taxon>
        <taxon>Oryzicola</taxon>
    </lineage>
</organism>
<evidence type="ECO:0000256" key="3">
    <source>
        <dbReference type="ARBA" id="ARBA00022723"/>
    </source>
</evidence>
<dbReference type="EMBL" id="JACVVX010000008">
    <property type="protein sequence ID" value="MBD0417001.1"/>
    <property type="molecule type" value="Genomic_DNA"/>
</dbReference>
<accession>A0A8J6PXD4</accession>
<keyword evidence="7" id="KW-1015">Disulfide bond</keyword>
<dbReference type="GO" id="GO:0046872">
    <property type="term" value="F:metal ion binding"/>
    <property type="evidence" value="ECO:0007669"/>
    <property type="project" value="UniProtKB-KW"/>
</dbReference>
<keyword evidence="2" id="KW-0719">Serine esterase</keyword>
<dbReference type="Proteomes" id="UP000643405">
    <property type="component" value="Unassembled WGS sequence"/>
</dbReference>
<evidence type="ECO:0000256" key="5">
    <source>
        <dbReference type="ARBA" id="ARBA00022801"/>
    </source>
</evidence>
<name>A0A8J6PXD4_9HYPH</name>
<dbReference type="PANTHER" id="PTHR33938:SF15">
    <property type="entry name" value="FERULOYL ESTERASE B-RELATED"/>
    <property type="match status" value="1"/>
</dbReference>
<keyword evidence="10" id="KW-1185">Reference proteome</keyword>
<sequence length="513" mass="54712">MMQTKRTTIALGLAWALAAGSSQAAQAAECAGLMQPGLVADTVVSAARDVAAADGLPAYCEVEATNSSAPGSKIVTMTRLPMDWNGKLLAAGGGGFAGDTKLETVAPALKRGYATIGTNMGHAGTESLGMEWMITEKGKLNEVVLADFGERAAHVSAIVGKELIKAYYGRPQTQAYWQGCSTGGRQGMTESQRHPEDFDGIIAGAPVFSWVLYSQSIQRAQFFRNTPGALITKEQVPLIRDAVVTACDGLDGVKDGYLTNPLACSWDPAEIECKEGQAAGAQCLSKEQAGAVRKLYAGYVTPDGLTVSDPTMRGGEGDWTMRFVGIPPLPKGLNVHFGGVATAYLYKLDPEWDPLSFDPDTEMAELLRTKATQHMIPDNPDISPFVKRGGKMLLWHGFNDSGPSALQTLHYYKQMEAVVAPQIDTPVTDSVRYFLAPGVGHCGGGAGPDRFDMLTALENWVEKGEAPERIIASKKDSEMTRPLCPYPTIATYKGSGNTDDAANFDCAPMNPAE</sequence>
<comment type="caution">
    <text evidence="9">The sequence shown here is derived from an EMBL/GenBank/DDBJ whole genome shotgun (WGS) entry which is preliminary data.</text>
</comment>
<gene>
    <name evidence="9" type="ORF">ICI42_20320</name>
</gene>
<evidence type="ECO:0000256" key="8">
    <source>
        <dbReference type="SAM" id="SignalP"/>
    </source>
</evidence>
<feature type="chain" id="PRO_5035203743" evidence="8">
    <location>
        <begin position="28"/>
        <end position="513"/>
    </location>
</feature>
<evidence type="ECO:0000256" key="6">
    <source>
        <dbReference type="ARBA" id="ARBA00022837"/>
    </source>
</evidence>
<dbReference type="InterPro" id="IPR011118">
    <property type="entry name" value="Tannase/feruloyl_esterase"/>
</dbReference>
<dbReference type="GO" id="GO:0052689">
    <property type="term" value="F:carboxylic ester hydrolase activity"/>
    <property type="evidence" value="ECO:0007669"/>
    <property type="project" value="UniProtKB-KW"/>
</dbReference>
<evidence type="ECO:0000256" key="4">
    <source>
        <dbReference type="ARBA" id="ARBA00022729"/>
    </source>
</evidence>
<reference evidence="9" key="1">
    <citation type="submission" date="2020-09" db="EMBL/GenBank/DDBJ databases">
        <title>Genome seq and assembly of Tianweitania sp.</title>
        <authorList>
            <person name="Chhetri G."/>
        </authorList>
    </citation>
    <scope>NUCLEOTIDE SEQUENCE</scope>
    <source>
        <strain evidence="9">Rool2</strain>
    </source>
</reference>
<evidence type="ECO:0000256" key="7">
    <source>
        <dbReference type="ARBA" id="ARBA00023157"/>
    </source>
</evidence>
<proteinExistence type="inferred from homology"/>
<dbReference type="Pfam" id="PF07519">
    <property type="entry name" value="Tannase"/>
    <property type="match status" value="1"/>
</dbReference>
<evidence type="ECO:0000256" key="2">
    <source>
        <dbReference type="ARBA" id="ARBA00022487"/>
    </source>
</evidence>
<dbReference type="AlphaFoldDB" id="A0A8J6PXD4"/>
<comment type="similarity">
    <text evidence="1">Belongs to the tannase family.</text>
</comment>
<keyword evidence="5 9" id="KW-0378">Hydrolase</keyword>
<keyword evidence="6" id="KW-0106">Calcium</keyword>
<evidence type="ECO:0000256" key="1">
    <source>
        <dbReference type="ARBA" id="ARBA00006249"/>
    </source>
</evidence>
<dbReference type="PANTHER" id="PTHR33938">
    <property type="entry name" value="FERULOYL ESTERASE B-RELATED"/>
    <property type="match status" value="1"/>
</dbReference>
<keyword evidence="4 8" id="KW-0732">Signal</keyword>
<keyword evidence="3" id="KW-0479">Metal-binding</keyword>
<evidence type="ECO:0000313" key="9">
    <source>
        <dbReference type="EMBL" id="MBD0417001.1"/>
    </source>
</evidence>
<evidence type="ECO:0000313" key="10">
    <source>
        <dbReference type="Proteomes" id="UP000643405"/>
    </source>
</evidence>
<dbReference type="SUPFAM" id="SSF53474">
    <property type="entry name" value="alpha/beta-Hydrolases"/>
    <property type="match status" value="1"/>
</dbReference>
<dbReference type="InterPro" id="IPR029058">
    <property type="entry name" value="AB_hydrolase_fold"/>
</dbReference>
<feature type="signal peptide" evidence="8">
    <location>
        <begin position="1"/>
        <end position="27"/>
    </location>
</feature>